<evidence type="ECO:0000313" key="3">
    <source>
        <dbReference type="Proteomes" id="UP000244005"/>
    </source>
</evidence>
<name>A0A2R6WUT2_MARPO</name>
<protein>
    <submittedName>
        <fullName evidence="2">Uncharacterized protein</fullName>
    </submittedName>
</protein>
<proteinExistence type="predicted"/>
<reference evidence="3" key="1">
    <citation type="journal article" date="2017" name="Cell">
        <title>Insights into land plant evolution garnered from the Marchantia polymorpha genome.</title>
        <authorList>
            <person name="Bowman J.L."/>
            <person name="Kohchi T."/>
            <person name="Yamato K.T."/>
            <person name="Jenkins J."/>
            <person name="Shu S."/>
            <person name="Ishizaki K."/>
            <person name="Yamaoka S."/>
            <person name="Nishihama R."/>
            <person name="Nakamura Y."/>
            <person name="Berger F."/>
            <person name="Adam C."/>
            <person name="Aki S.S."/>
            <person name="Althoff F."/>
            <person name="Araki T."/>
            <person name="Arteaga-Vazquez M.A."/>
            <person name="Balasubrmanian S."/>
            <person name="Barry K."/>
            <person name="Bauer D."/>
            <person name="Boehm C.R."/>
            <person name="Briginshaw L."/>
            <person name="Caballero-Perez J."/>
            <person name="Catarino B."/>
            <person name="Chen F."/>
            <person name="Chiyoda S."/>
            <person name="Chovatia M."/>
            <person name="Davies K.M."/>
            <person name="Delmans M."/>
            <person name="Demura T."/>
            <person name="Dierschke T."/>
            <person name="Dolan L."/>
            <person name="Dorantes-Acosta A.E."/>
            <person name="Eklund D.M."/>
            <person name="Florent S.N."/>
            <person name="Flores-Sandoval E."/>
            <person name="Fujiyama A."/>
            <person name="Fukuzawa H."/>
            <person name="Galik B."/>
            <person name="Grimanelli D."/>
            <person name="Grimwood J."/>
            <person name="Grossniklaus U."/>
            <person name="Hamada T."/>
            <person name="Haseloff J."/>
            <person name="Hetherington A.J."/>
            <person name="Higo A."/>
            <person name="Hirakawa Y."/>
            <person name="Hundley H.N."/>
            <person name="Ikeda Y."/>
            <person name="Inoue K."/>
            <person name="Inoue S.I."/>
            <person name="Ishida S."/>
            <person name="Jia Q."/>
            <person name="Kakita M."/>
            <person name="Kanazawa T."/>
            <person name="Kawai Y."/>
            <person name="Kawashima T."/>
            <person name="Kennedy M."/>
            <person name="Kinose K."/>
            <person name="Kinoshita T."/>
            <person name="Kohara Y."/>
            <person name="Koide E."/>
            <person name="Komatsu K."/>
            <person name="Kopischke S."/>
            <person name="Kubo M."/>
            <person name="Kyozuka J."/>
            <person name="Lagercrantz U."/>
            <person name="Lin S.S."/>
            <person name="Lindquist E."/>
            <person name="Lipzen A.M."/>
            <person name="Lu C.W."/>
            <person name="De Luna E."/>
            <person name="Martienssen R.A."/>
            <person name="Minamino N."/>
            <person name="Mizutani M."/>
            <person name="Mizutani M."/>
            <person name="Mochizuki N."/>
            <person name="Monte I."/>
            <person name="Mosher R."/>
            <person name="Nagasaki H."/>
            <person name="Nakagami H."/>
            <person name="Naramoto S."/>
            <person name="Nishitani K."/>
            <person name="Ohtani M."/>
            <person name="Okamoto T."/>
            <person name="Okumura M."/>
            <person name="Phillips J."/>
            <person name="Pollak B."/>
            <person name="Reinders A."/>
            <person name="Rovekamp M."/>
            <person name="Sano R."/>
            <person name="Sawa S."/>
            <person name="Schmid M.W."/>
            <person name="Shirakawa M."/>
            <person name="Solano R."/>
            <person name="Spunde A."/>
            <person name="Suetsugu N."/>
            <person name="Sugano S."/>
            <person name="Sugiyama A."/>
            <person name="Sun R."/>
            <person name="Suzuki Y."/>
            <person name="Takenaka M."/>
            <person name="Takezawa D."/>
            <person name="Tomogane H."/>
            <person name="Tsuzuki M."/>
            <person name="Ueda T."/>
            <person name="Umeda M."/>
            <person name="Ward J.M."/>
            <person name="Watanabe Y."/>
            <person name="Yazaki K."/>
            <person name="Yokoyama R."/>
            <person name="Yoshitake Y."/>
            <person name="Yotsui I."/>
            <person name="Zachgo S."/>
            <person name="Schmutz J."/>
        </authorList>
    </citation>
    <scope>NUCLEOTIDE SEQUENCE [LARGE SCALE GENOMIC DNA]</scope>
    <source>
        <strain evidence="3">Tak-1</strain>
    </source>
</reference>
<sequence>MTVAVRDRGTRRARLAPRIRRPRPGPGPRRSTSGRRGRSRPIALEQEGRAGRRPRPPSGRAPRGREGVPRRRRRRRARSGPARRGGGPRPSLRRAVHGHAVEVEVRQREGPVRSERVHEVEGAPVVGVRALGRDVSLFPSIVLSVRVNEFRDRDLQMPGHIGVRPPIVVVPVRRAVGPPVVLRRDVRRRPVEARHGAVLPRVRGHRRHRRVRDVRGRVAVPGIRLLDPLPPPLHLLPPLLPLVPEHLRSPSASARAQFDRDRSASSDSRRAMVACVEKLSGTRISNFEFRSRLLRDDLLPRFRASNSDVFHVGPDFESLDRSKGEGV</sequence>
<feature type="compositionally biased region" description="Basic residues" evidence="1">
    <location>
        <begin position="11"/>
        <end position="23"/>
    </location>
</feature>
<feature type="region of interest" description="Disordered" evidence="1">
    <location>
        <begin position="1"/>
        <end position="99"/>
    </location>
</feature>
<accession>A0A2R6WUT2</accession>
<dbReference type="EMBL" id="KZ772728">
    <property type="protein sequence ID" value="PTQ37603.1"/>
    <property type="molecule type" value="Genomic_DNA"/>
</dbReference>
<dbReference type="Proteomes" id="UP000244005">
    <property type="component" value="Unassembled WGS sequence"/>
</dbReference>
<organism evidence="2 3">
    <name type="scientific">Marchantia polymorpha</name>
    <name type="common">Common liverwort</name>
    <name type="synonym">Marchantia aquatica</name>
    <dbReference type="NCBI Taxonomy" id="3197"/>
    <lineage>
        <taxon>Eukaryota</taxon>
        <taxon>Viridiplantae</taxon>
        <taxon>Streptophyta</taxon>
        <taxon>Embryophyta</taxon>
        <taxon>Marchantiophyta</taxon>
        <taxon>Marchantiopsida</taxon>
        <taxon>Marchantiidae</taxon>
        <taxon>Marchantiales</taxon>
        <taxon>Marchantiaceae</taxon>
        <taxon>Marchantia</taxon>
    </lineage>
</organism>
<feature type="compositionally biased region" description="Basic and acidic residues" evidence="1">
    <location>
        <begin position="1"/>
        <end position="10"/>
    </location>
</feature>
<dbReference type="Gramene" id="Mp6g15530.1">
    <property type="protein sequence ID" value="Mp6g15530.1.cds1"/>
    <property type="gene ID" value="Mp6g15530"/>
</dbReference>
<gene>
    <name evidence="2" type="ORF">MARPO_0056s0065</name>
</gene>
<evidence type="ECO:0000256" key="1">
    <source>
        <dbReference type="SAM" id="MobiDB-lite"/>
    </source>
</evidence>
<evidence type="ECO:0000313" key="2">
    <source>
        <dbReference type="EMBL" id="PTQ37603.1"/>
    </source>
</evidence>
<keyword evidence="3" id="KW-1185">Reference proteome</keyword>
<dbReference type="AlphaFoldDB" id="A0A2R6WUT2"/>